<feature type="region of interest" description="Disordered" evidence="1">
    <location>
        <begin position="184"/>
        <end position="210"/>
    </location>
</feature>
<proteinExistence type="predicted"/>
<sequence>MSSLPQRTQPDDEANSSWRRRLRRPWAQGDAASGSARGLRHRESKRWGLQTHIDGKTLVFPQAVETDLEYTSTDDDDLEPHVQESDELTMNVPLDLPREEPRRRDGELPRSLLEPEGIYAQPGGGPWSVHLPLLARKPSIEDLVRHPPTRSRGVIPNVMLTTSGGQRFLLFRPEAAYRFGRALSSKSSLSGGSQGGKDAELQGRAAEPRMKDADCEKYAAPDGGDVVVGVAQVGRMVRPRLVTIKPKQPKLKTPSSTDEPDAERRFHPLSFRCRVSGMLSPAQPTQLPVIAEHLDPIHRPLAQPPFHPSHPLAASRLAVIRDEFQLPSDLRSGDVQEHLARSSACIRRLLMRLLTHTVDDDRNTRRGLQEMFEADGHSRDLRVYRAIAELAWTDARIVRALETDDKFLFNLKEVRSAASLNSKKHSG</sequence>
<feature type="region of interest" description="Disordered" evidence="1">
    <location>
        <begin position="1"/>
        <end position="45"/>
    </location>
</feature>
<evidence type="ECO:0000313" key="2">
    <source>
        <dbReference type="EMBL" id="KEY74104.1"/>
    </source>
</evidence>
<reference evidence="2 3" key="1">
    <citation type="journal article" date="2014" name="BMC Genomics">
        <title>Comparative genome sequencing reveals chemotype-specific gene clusters in the toxigenic black mold Stachybotrys.</title>
        <authorList>
            <person name="Semeiks J."/>
            <person name="Borek D."/>
            <person name="Otwinowski Z."/>
            <person name="Grishin N.V."/>
        </authorList>
    </citation>
    <scope>NUCLEOTIDE SEQUENCE [LARGE SCALE GENOMIC DNA]</scope>
    <source>
        <strain evidence="3">CBS 109288 / IBT 7711</strain>
    </source>
</reference>
<dbReference type="OrthoDB" id="10428113at2759"/>
<keyword evidence="3" id="KW-1185">Reference proteome</keyword>
<organism evidence="2 3">
    <name type="scientific">Stachybotrys chartarum (strain CBS 109288 / IBT 7711)</name>
    <name type="common">Toxic black mold</name>
    <name type="synonym">Stilbospora chartarum</name>
    <dbReference type="NCBI Taxonomy" id="1280523"/>
    <lineage>
        <taxon>Eukaryota</taxon>
        <taxon>Fungi</taxon>
        <taxon>Dikarya</taxon>
        <taxon>Ascomycota</taxon>
        <taxon>Pezizomycotina</taxon>
        <taxon>Sordariomycetes</taxon>
        <taxon>Hypocreomycetidae</taxon>
        <taxon>Hypocreales</taxon>
        <taxon>Stachybotryaceae</taxon>
        <taxon>Stachybotrys</taxon>
    </lineage>
</organism>
<dbReference type="HOGENOM" id="CLU_052867_0_0_1"/>
<evidence type="ECO:0000256" key="1">
    <source>
        <dbReference type="SAM" id="MobiDB-lite"/>
    </source>
</evidence>
<feature type="compositionally biased region" description="Basic and acidic residues" evidence="1">
    <location>
        <begin position="96"/>
        <end position="108"/>
    </location>
</feature>
<name>A0A084B975_STACB</name>
<feature type="region of interest" description="Disordered" evidence="1">
    <location>
        <begin position="95"/>
        <end position="121"/>
    </location>
</feature>
<accession>A0A084B975</accession>
<protein>
    <submittedName>
        <fullName evidence="2">Uncharacterized protein</fullName>
    </submittedName>
</protein>
<gene>
    <name evidence="2" type="ORF">S7711_10937</name>
</gene>
<feature type="compositionally biased region" description="Basic and acidic residues" evidence="1">
    <location>
        <begin position="197"/>
        <end position="210"/>
    </location>
</feature>
<dbReference type="EMBL" id="KL647655">
    <property type="protein sequence ID" value="KEY74104.1"/>
    <property type="molecule type" value="Genomic_DNA"/>
</dbReference>
<dbReference type="AlphaFoldDB" id="A0A084B975"/>
<evidence type="ECO:0000313" key="3">
    <source>
        <dbReference type="Proteomes" id="UP000028045"/>
    </source>
</evidence>
<dbReference type="Proteomes" id="UP000028045">
    <property type="component" value="Unassembled WGS sequence"/>
</dbReference>